<name>A0A2G5B7M7_COERN</name>
<dbReference type="InterPro" id="IPR050117">
    <property type="entry name" value="MAPK"/>
</dbReference>
<dbReference type="InterPro" id="IPR017441">
    <property type="entry name" value="Protein_kinase_ATP_BS"/>
</dbReference>
<accession>A0A2G5B7M7</accession>
<dbReference type="FunFam" id="1.10.510.10:FF:000624">
    <property type="entry name" value="Mitogen-activated protein kinase"/>
    <property type="match status" value="1"/>
</dbReference>
<evidence type="ECO:0000256" key="2">
    <source>
        <dbReference type="ARBA" id="ARBA00022527"/>
    </source>
</evidence>
<keyword evidence="4 8" id="KW-0547">Nucleotide-binding</keyword>
<feature type="binding site" evidence="8">
    <location>
        <position position="35"/>
    </location>
    <ligand>
        <name>ATP</name>
        <dbReference type="ChEBI" id="CHEBI:30616"/>
    </ligand>
</feature>
<dbReference type="AlphaFoldDB" id="A0A2G5B7M7"/>
<evidence type="ECO:0000256" key="6">
    <source>
        <dbReference type="ARBA" id="ARBA00022840"/>
    </source>
</evidence>
<dbReference type="PROSITE" id="PS00107">
    <property type="entry name" value="PROTEIN_KINASE_ATP"/>
    <property type="match status" value="1"/>
</dbReference>
<dbReference type="PROSITE" id="PS00108">
    <property type="entry name" value="PROTEIN_KINASE_ST"/>
    <property type="match status" value="1"/>
</dbReference>
<dbReference type="PANTHER" id="PTHR24055">
    <property type="entry name" value="MITOGEN-ACTIVATED PROTEIN KINASE"/>
    <property type="match status" value="1"/>
</dbReference>
<dbReference type="SMART" id="SM00220">
    <property type="entry name" value="S_TKc"/>
    <property type="match status" value="1"/>
</dbReference>
<reference evidence="11 12" key="1">
    <citation type="journal article" date="2015" name="Genome Biol. Evol.">
        <title>Phylogenomic analyses indicate that early fungi evolved digesting cell walls of algal ancestors of land plants.</title>
        <authorList>
            <person name="Chang Y."/>
            <person name="Wang S."/>
            <person name="Sekimoto S."/>
            <person name="Aerts A.L."/>
            <person name="Choi C."/>
            <person name="Clum A."/>
            <person name="LaButti K.M."/>
            <person name="Lindquist E.A."/>
            <person name="Yee Ngan C."/>
            <person name="Ohm R.A."/>
            <person name="Salamov A.A."/>
            <person name="Grigoriev I.V."/>
            <person name="Spatafora J.W."/>
            <person name="Berbee M.L."/>
        </authorList>
    </citation>
    <scope>NUCLEOTIDE SEQUENCE [LARGE SCALE GENOMIC DNA]</scope>
    <source>
        <strain evidence="11 12">NRRL 1564</strain>
    </source>
</reference>
<dbReference type="SUPFAM" id="SSF56112">
    <property type="entry name" value="Protein kinase-like (PK-like)"/>
    <property type="match status" value="1"/>
</dbReference>
<dbReference type="STRING" id="763665.A0A2G5B7M7"/>
<comment type="subcellular location">
    <subcellularLocation>
        <location evidence="1">Nucleus</location>
    </subcellularLocation>
</comment>
<protein>
    <submittedName>
        <fullName evidence="11">Pkinase-domain-containing protein</fullName>
    </submittedName>
</protein>
<evidence type="ECO:0000313" key="11">
    <source>
        <dbReference type="EMBL" id="PIA15036.1"/>
    </source>
</evidence>
<keyword evidence="5 11" id="KW-0418">Kinase</keyword>
<sequence length="323" mass="36321">MESKYKTIKEIGEGAFSSVILALNIDNGEKVAIKKMKKRRWKDTAAQAEISALQKLHHENIIRLLDVFREDYRSFLVFECMDCDLNELVVSRQGRHLPDTVILDITYQMLNGLDFIHRNGLFHRDIKPENVLIRRHIMPNGDNGNSSIIVEAKIADFGLVHDLDFSRPLTDYISTRWYRAPEVLLNCPNYSMPIDVWAVGTIIAELATLHPLFPGQNQIDQLRRIFEVLGTNTTGSWYEGAVYARKLGIAFIPSRRKPLHTVIPEVSGALTQLIDYLLVLNPANRPTAQDGLALVQIARHADVWAYSNTDAGTSGGNNKAAGC</sequence>
<dbReference type="Gene3D" id="3.30.200.20">
    <property type="entry name" value="Phosphorylase Kinase, domain 1"/>
    <property type="match status" value="1"/>
</dbReference>
<dbReference type="PROSITE" id="PS50011">
    <property type="entry name" value="PROTEIN_KINASE_DOM"/>
    <property type="match status" value="1"/>
</dbReference>
<evidence type="ECO:0000256" key="7">
    <source>
        <dbReference type="ARBA" id="ARBA00023242"/>
    </source>
</evidence>
<dbReference type="Gene3D" id="1.10.510.10">
    <property type="entry name" value="Transferase(Phosphotransferase) domain 1"/>
    <property type="match status" value="1"/>
</dbReference>
<evidence type="ECO:0000256" key="3">
    <source>
        <dbReference type="ARBA" id="ARBA00022679"/>
    </source>
</evidence>
<evidence type="ECO:0000256" key="5">
    <source>
        <dbReference type="ARBA" id="ARBA00022777"/>
    </source>
</evidence>
<proteinExistence type="inferred from homology"/>
<evidence type="ECO:0000256" key="8">
    <source>
        <dbReference type="PROSITE-ProRule" id="PRU10141"/>
    </source>
</evidence>
<keyword evidence="7" id="KW-0539">Nucleus</keyword>
<keyword evidence="2 9" id="KW-0723">Serine/threonine-protein kinase</keyword>
<dbReference type="GO" id="GO:0005524">
    <property type="term" value="F:ATP binding"/>
    <property type="evidence" value="ECO:0007669"/>
    <property type="project" value="UniProtKB-UniRule"/>
</dbReference>
<evidence type="ECO:0000259" key="10">
    <source>
        <dbReference type="PROSITE" id="PS50011"/>
    </source>
</evidence>
<gene>
    <name evidence="11" type="ORF">COEREDRAFT_93477</name>
</gene>
<evidence type="ECO:0000313" key="12">
    <source>
        <dbReference type="Proteomes" id="UP000242474"/>
    </source>
</evidence>
<dbReference type="Proteomes" id="UP000242474">
    <property type="component" value="Unassembled WGS sequence"/>
</dbReference>
<comment type="similarity">
    <text evidence="9">Belongs to the protein kinase superfamily.</text>
</comment>
<dbReference type="InterPro" id="IPR011009">
    <property type="entry name" value="Kinase-like_dom_sf"/>
</dbReference>
<dbReference type="Pfam" id="PF00069">
    <property type="entry name" value="Pkinase"/>
    <property type="match status" value="1"/>
</dbReference>
<dbReference type="GO" id="GO:0004674">
    <property type="term" value="F:protein serine/threonine kinase activity"/>
    <property type="evidence" value="ECO:0007669"/>
    <property type="project" value="UniProtKB-KW"/>
</dbReference>
<keyword evidence="12" id="KW-1185">Reference proteome</keyword>
<evidence type="ECO:0000256" key="1">
    <source>
        <dbReference type="ARBA" id="ARBA00004123"/>
    </source>
</evidence>
<dbReference type="GO" id="GO:0005634">
    <property type="term" value="C:nucleus"/>
    <property type="evidence" value="ECO:0007669"/>
    <property type="project" value="UniProtKB-SubCell"/>
</dbReference>
<organism evidence="11 12">
    <name type="scientific">Coemansia reversa (strain ATCC 12441 / NRRL 1564)</name>
    <dbReference type="NCBI Taxonomy" id="763665"/>
    <lineage>
        <taxon>Eukaryota</taxon>
        <taxon>Fungi</taxon>
        <taxon>Fungi incertae sedis</taxon>
        <taxon>Zoopagomycota</taxon>
        <taxon>Kickxellomycotina</taxon>
        <taxon>Kickxellomycetes</taxon>
        <taxon>Kickxellales</taxon>
        <taxon>Kickxellaceae</taxon>
        <taxon>Coemansia</taxon>
    </lineage>
</organism>
<dbReference type="EMBL" id="KZ303510">
    <property type="protein sequence ID" value="PIA15036.1"/>
    <property type="molecule type" value="Genomic_DNA"/>
</dbReference>
<evidence type="ECO:0000256" key="9">
    <source>
        <dbReference type="RuleBase" id="RU000304"/>
    </source>
</evidence>
<dbReference type="InterPro" id="IPR000719">
    <property type="entry name" value="Prot_kinase_dom"/>
</dbReference>
<feature type="domain" description="Protein kinase" evidence="10">
    <location>
        <begin position="5"/>
        <end position="303"/>
    </location>
</feature>
<dbReference type="InterPro" id="IPR008271">
    <property type="entry name" value="Ser/Thr_kinase_AS"/>
</dbReference>
<dbReference type="OrthoDB" id="2158884at2759"/>
<evidence type="ECO:0000256" key="4">
    <source>
        <dbReference type="ARBA" id="ARBA00022741"/>
    </source>
</evidence>
<keyword evidence="6 8" id="KW-0067">ATP-binding</keyword>
<keyword evidence="3" id="KW-0808">Transferase</keyword>